<gene>
    <name evidence="7" type="ORF">MACK_004013</name>
</gene>
<dbReference type="GO" id="GO:0006506">
    <property type="term" value="P:GPI anchor biosynthetic process"/>
    <property type="evidence" value="ECO:0007669"/>
    <property type="project" value="TreeGrafter"/>
</dbReference>
<evidence type="ECO:0000256" key="1">
    <source>
        <dbReference type="ARBA" id="ARBA00004141"/>
    </source>
</evidence>
<dbReference type="InterPro" id="IPR013717">
    <property type="entry name" value="PIG-P"/>
</dbReference>
<dbReference type="PANTHER" id="PTHR46346">
    <property type="entry name" value="PHOSPHATIDYLINOSITOL N-ACETYLGLUCOSAMINYLTRANSFERASE SUBUNIT P"/>
    <property type="match status" value="1"/>
</dbReference>
<comment type="subcellular location">
    <subcellularLocation>
        <location evidence="1">Membrane</location>
        <topology evidence="1">Multi-pass membrane protein</topology>
    </subcellularLocation>
</comment>
<dbReference type="PANTHER" id="PTHR46346:SF1">
    <property type="entry name" value="PHOSPHATIDYLINOSITOL N-ACETYLGLUCOSAMINYLTRANSFERASE SUBUNIT P"/>
    <property type="match status" value="1"/>
</dbReference>
<evidence type="ECO:0000256" key="4">
    <source>
        <dbReference type="ARBA" id="ARBA00023136"/>
    </source>
</evidence>
<organism evidence="7 8">
    <name type="scientific">Theileria orientalis</name>
    <dbReference type="NCBI Taxonomy" id="68886"/>
    <lineage>
        <taxon>Eukaryota</taxon>
        <taxon>Sar</taxon>
        <taxon>Alveolata</taxon>
        <taxon>Apicomplexa</taxon>
        <taxon>Aconoidasida</taxon>
        <taxon>Piroplasmida</taxon>
        <taxon>Theileriidae</taxon>
        <taxon>Theileria</taxon>
    </lineage>
</organism>
<dbReference type="Proteomes" id="UP000244811">
    <property type="component" value="Chromosome 4"/>
</dbReference>
<evidence type="ECO:0000256" key="2">
    <source>
        <dbReference type="ARBA" id="ARBA00022692"/>
    </source>
</evidence>
<protein>
    <recommendedName>
        <fullName evidence="6">PIG-P domain-containing protein</fullName>
    </recommendedName>
</protein>
<keyword evidence="2 5" id="KW-0812">Transmembrane</keyword>
<evidence type="ECO:0000313" key="8">
    <source>
        <dbReference type="Proteomes" id="UP000244811"/>
    </source>
</evidence>
<dbReference type="InterPro" id="IPR052263">
    <property type="entry name" value="GPI_Anchor_Biosynth"/>
</dbReference>
<keyword evidence="4 5" id="KW-0472">Membrane</keyword>
<dbReference type="GO" id="GO:0016020">
    <property type="term" value="C:membrane"/>
    <property type="evidence" value="ECO:0007669"/>
    <property type="project" value="UniProtKB-SubCell"/>
</dbReference>
<keyword evidence="3 5" id="KW-1133">Transmembrane helix</keyword>
<dbReference type="Pfam" id="PF08510">
    <property type="entry name" value="PIG-P"/>
    <property type="match status" value="1"/>
</dbReference>
<sequence>MDFDIKSFILVLLSYALFVLYVVWAYVPDRYFNKIGLVYYPSKHWSCSFPIFLFLSVATIIICVGFHEKTMHPKLDSYDSIIDEYSTFVKGGKVTCLDTPLNVVNRKLYSNVNTNDTD</sequence>
<feature type="transmembrane region" description="Helical" evidence="5">
    <location>
        <begin position="47"/>
        <end position="66"/>
    </location>
</feature>
<accession>A0A976XJP7</accession>
<evidence type="ECO:0000256" key="5">
    <source>
        <dbReference type="SAM" id="Phobius"/>
    </source>
</evidence>
<evidence type="ECO:0000313" key="7">
    <source>
        <dbReference type="EMBL" id="UVC50143.1"/>
    </source>
</evidence>
<dbReference type="AlphaFoldDB" id="A0A976XJP7"/>
<feature type="transmembrane region" description="Helical" evidence="5">
    <location>
        <begin position="7"/>
        <end position="27"/>
    </location>
</feature>
<name>A0A976XJP7_THEOR</name>
<evidence type="ECO:0000256" key="3">
    <source>
        <dbReference type="ARBA" id="ARBA00022989"/>
    </source>
</evidence>
<dbReference type="EMBL" id="CP056072">
    <property type="protein sequence ID" value="UVC50143.1"/>
    <property type="molecule type" value="Genomic_DNA"/>
</dbReference>
<dbReference type="GO" id="GO:0005783">
    <property type="term" value="C:endoplasmic reticulum"/>
    <property type="evidence" value="ECO:0007669"/>
    <property type="project" value="TreeGrafter"/>
</dbReference>
<proteinExistence type="predicted"/>
<feature type="domain" description="PIG-P" evidence="6">
    <location>
        <begin position="5"/>
        <end position="109"/>
    </location>
</feature>
<evidence type="ECO:0000259" key="6">
    <source>
        <dbReference type="Pfam" id="PF08510"/>
    </source>
</evidence>
<reference evidence="7" key="1">
    <citation type="submission" date="2022-07" db="EMBL/GenBank/DDBJ databases">
        <title>Evaluation of T. orientalis genome assembly methods using nanopore sequencing and analysis of variation between genomes.</title>
        <authorList>
            <person name="Yam J."/>
            <person name="Micallef M.L."/>
            <person name="Liu M."/>
            <person name="Djordjevic S.P."/>
            <person name="Bogema D.R."/>
            <person name="Jenkins C."/>
        </authorList>
    </citation>
    <scope>NUCLEOTIDE SEQUENCE</scope>
    <source>
        <strain evidence="7">Goon Nure</strain>
    </source>
</reference>